<dbReference type="GO" id="GO:0016279">
    <property type="term" value="F:protein-lysine N-methyltransferase activity"/>
    <property type="evidence" value="ECO:0007669"/>
    <property type="project" value="InterPro"/>
</dbReference>
<dbReference type="AlphaFoldDB" id="F0VPC0"/>
<dbReference type="InterPro" id="IPR026170">
    <property type="entry name" value="FAM173A/B"/>
</dbReference>
<dbReference type="Gene3D" id="3.40.50.150">
    <property type="entry name" value="Vaccinia Virus protein VP39"/>
    <property type="match status" value="1"/>
</dbReference>
<evidence type="ECO:0000256" key="6">
    <source>
        <dbReference type="SAM" id="MobiDB-lite"/>
    </source>
</evidence>
<dbReference type="PANTHER" id="PTHR13610">
    <property type="entry name" value="METHYLTRANSFERASE DOMAIN-CONTAINING PROTEIN"/>
    <property type="match status" value="1"/>
</dbReference>
<dbReference type="Pfam" id="PF02594">
    <property type="entry name" value="DUF167"/>
    <property type="match status" value="1"/>
</dbReference>
<feature type="compositionally biased region" description="Basic and acidic residues" evidence="6">
    <location>
        <begin position="393"/>
        <end position="410"/>
    </location>
</feature>
<evidence type="ECO:0000313" key="8">
    <source>
        <dbReference type="Proteomes" id="UP000007494"/>
    </source>
</evidence>
<protein>
    <recommendedName>
        <fullName evidence="9">Methyltransferase domain-containing protein</fullName>
    </recommendedName>
</protein>
<dbReference type="GO" id="GO:0032259">
    <property type="term" value="P:methylation"/>
    <property type="evidence" value="ECO:0007669"/>
    <property type="project" value="UniProtKB-KW"/>
</dbReference>
<dbReference type="GeneID" id="13440979"/>
<evidence type="ECO:0000256" key="4">
    <source>
        <dbReference type="ARBA" id="ARBA00022679"/>
    </source>
</evidence>
<dbReference type="SUPFAM" id="SSF53335">
    <property type="entry name" value="S-adenosyl-L-methionine-dependent methyltransferases"/>
    <property type="match status" value="1"/>
</dbReference>
<accession>F0VPC0</accession>
<dbReference type="SUPFAM" id="SSF69786">
    <property type="entry name" value="YggU-like"/>
    <property type="match status" value="1"/>
</dbReference>
<dbReference type="InterPro" id="IPR029063">
    <property type="entry name" value="SAM-dependent_MTases_sf"/>
</dbReference>
<feature type="compositionally biased region" description="Basic and acidic residues" evidence="6">
    <location>
        <begin position="16"/>
        <end position="32"/>
    </location>
</feature>
<evidence type="ECO:0000313" key="7">
    <source>
        <dbReference type="EMBL" id="CBZ55566.1"/>
    </source>
</evidence>
<evidence type="ECO:0000256" key="3">
    <source>
        <dbReference type="ARBA" id="ARBA00022603"/>
    </source>
</evidence>
<evidence type="ECO:0000256" key="2">
    <source>
        <dbReference type="ARBA" id="ARBA00010633"/>
    </source>
</evidence>
<comment type="similarity">
    <text evidence="2">Belongs to the ANT/ATPSC lysine N-methyltransferase family.</text>
</comment>
<keyword evidence="8" id="KW-1185">Reference proteome</keyword>
<dbReference type="OrthoDB" id="244097at2759"/>
<dbReference type="VEuPathDB" id="ToxoDB:NCLIV_059910"/>
<organism evidence="7 8">
    <name type="scientific">Neospora caninum (strain Liverpool)</name>
    <dbReference type="NCBI Taxonomy" id="572307"/>
    <lineage>
        <taxon>Eukaryota</taxon>
        <taxon>Sar</taxon>
        <taxon>Alveolata</taxon>
        <taxon>Apicomplexa</taxon>
        <taxon>Conoidasida</taxon>
        <taxon>Coccidia</taxon>
        <taxon>Eucoccidiorida</taxon>
        <taxon>Eimeriorina</taxon>
        <taxon>Sarcocystidae</taxon>
        <taxon>Neospora</taxon>
    </lineage>
</organism>
<evidence type="ECO:0008006" key="9">
    <source>
        <dbReference type="Google" id="ProtNLM"/>
    </source>
</evidence>
<dbReference type="SMART" id="SM01152">
    <property type="entry name" value="DUF167"/>
    <property type="match status" value="1"/>
</dbReference>
<sequence length="531" mass="57145">MPKGNRPATSAAVQKKKPEAGNKHEKKDERNTTDSQSDLPRFLRIVDGGLTLAVHAKPGAKQSQIPSINEQAEQLDVQIDAPAREGAANEELCDFLADACSLHPDGPHPCGDCDRVEATQRNNVLTLLLASGVSTLGKTWSAETPFLIEGTTRPDSFAVPRREVAFTSRARSVGGLREGASPLLYGHMTLEDPASGGRRLSAPAASLVSRPGASLPCDEFVFPLSSLTEAQQWEEDQLREEGSNLVSPFCPATEAQIQAALSFGNVTPSDVLLDLGCGDGRVCRTAVRSFSVSGALGVDINPFLVKEAEALTRDEFPSCCSSSDSSRFHFFELGIPSDGESDTDPSPEGDEGGEHRRATGGKDGVDGATGTSRAEGRNDAVNCGGDNEVGAQNKHDTHIQAETTTERAESDPSSSSLSSLPAPPSARCSAESDFSGLSPEYLSFFQLVRKFRISVIFIYLVPRQTSRMSKFFRLLLRMQGVRIISLRFSLPEGTRQAKNKTVVERCFVPQGDEPEPLFKVYLYSGNHAALE</sequence>
<dbReference type="InterPro" id="IPR003746">
    <property type="entry name" value="DUF167"/>
</dbReference>
<dbReference type="InParanoid" id="F0VPC0"/>
<keyword evidence="5" id="KW-0949">S-adenosyl-L-methionine</keyword>
<dbReference type="NCBIfam" id="TIGR00251">
    <property type="entry name" value="DUF167 family protein"/>
    <property type="match status" value="1"/>
</dbReference>
<proteinExistence type="inferred from homology"/>
<feature type="compositionally biased region" description="Acidic residues" evidence="6">
    <location>
        <begin position="339"/>
        <end position="351"/>
    </location>
</feature>
<dbReference type="InterPro" id="IPR036591">
    <property type="entry name" value="YggU-like_sf"/>
</dbReference>
<dbReference type="GO" id="GO:1905706">
    <property type="term" value="P:regulation of mitochondrial ATP synthesis coupled proton transport"/>
    <property type="evidence" value="ECO:0007669"/>
    <property type="project" value="TreeGrafter"/>
</dbReference>
<dbReference type="RefSeq" id="XP_003885594.1">
    <property type="nucleotide sequence ID" value="XM_003885545.1"/>
</dbReference>
<dbReference type="PANTHER" id="PTHR13610:SF11">
    <property type="entry name" value="METHYLTRANSFERASE DOMAIN-CONTAINING PROTEIN"/>
    <property type="match status" value="1"/>
</dbReference>
<reference evidence="8" key="1">
    <citation type="journal article" date="2012" name="PLoS Pathog.">
        <title>Comparative genomics of the apicomplexan parasites Toxoplasma gondii and Neospora caninum: Coccidia differing in host range and transmission strategy.</title>
        <authorList>
            <person name="Reid A.J."/>
            <person name="Vermont S.J."/>
            <person name="Cotton J.A."/>
            <person name="Harris D."/>
            <person name="Hill-Cawthorne G.A."/>
            <person name="Konen-Waisman S."/>
            <person name="Latham S.M."/>
            <person name="Mourier T."/>
            <person name="Norton R."/>
            <person name="Quail M.A."/>
            <person name="Sanders M."/>
            <person name="Shanmugam D."/>
            <person name="Sohal A."/>
            <person name="Wasmuth J.D."/>
            <person name="Brunk B."/>
            <person name="Grigg M.E."/>
            <person name="Howard J.C."/>
            <person name="Parkinson J."/>
            <person name="Roos D.S."/>
            <person name="Trees A.J."/>
            <person name="Berriman M."/>
            <person name="Pain A."/>
            <person name="Wastling J.M."/>
        </authorList>
    </citation>
    <scope>NUCLEOTIDE SEQUENCE [LARGE SCALE GENOMIC DNA]</scope>
    <source>
        <strain evidence="8">Liverpool</strain>
    </source>
</reference>
<name>F0VPC0_NEOCL</name>
<dbReference type="Gene3D" id="3.30.1200.10">
    <property type="entry name" value="YggU-like"/>
    <property type="match status" value="1"/>
</dbReference>
<dbReference type="GO" id="GO:0005739">
    <property type="term" value="C:mitochondrion"/>
    <property type="evidence" value="ECO:0007669"/>
    <property type="project" value="TreeGrafter"/>
</dbReference>
<dbReference type="eggNOG" id="ENOG502QZAC">
    <property type="taxonomic scope" value="Eukaryota"/>
</dbReference>
<evidence type="ECO:0000256" key="1">
    <source>
        <dbReference type="ARBA" id="ARBA00010364"/>
    </source>
</evidence>
<gene>
    <name evidence="7" type="ORF">NCLIV_059910</name>
</gene>
<dbReference type="Proteomes" id="UP000007494">
    <property type="component" value="Chromosome XI"/>
</dbReference>
<keyword evidence="3" id="KW-0489">Methyltransferase</keyword>
<feature type="region of interest" description="Disordered" evidence="6">
    <location>
        <begin position="332"/>
        <end position="431"/>
    </location>
</feature>
<comment type="similarity">
    <text evidence="1">Belongs to the UPF0235 family.</text>
</comment>
<evidence type="ECO:0000256" key="5">
    <source>
        <dbReference type="ARBA" id="ARBA00022691"/>
    </source>
</evidence>
<keyword evidence="4" id="KW-0808">Transferase</keyword>
<dbReference type="EMBL" id="FR823392">
    <property type="protein sequence ID" value="CBZ55566.1"/>
    <property type="molecule type" value="Genomic_DNA"/>
</dbReference>
<feature type="region of interest" description="Disordered" evidence="6">
    <location>
        <begin position="1"/>
        <end position="40"/>
    </location>
</feature>